<feature type="transmembrane region" description="Helical" evidence="1">
    <location>
        <begin position="83"/>
        <end position="100"/>
    </location>
</feature>
<feature type="transmembrane region" description="Helical" evidence="1">
    <location>
        <begin position="56"/>
        <end position="76"/>
    </location>
</feature>
<keyword evidence="1" id="KW-1133">Transmembrane helix</keyword>
<sequence>MCCRLTDCNRHASTLSRIASIINDHQLWFDAILLLSNHAVHHPSKQITAVLVSHGFINQPFLCCLLYFISFFVGYFDWEMHSVGSDILLVICFIFGPPFSSSSNVNQSCC</sequence>
<evidence type="ECO:0000313" key="3">
    <source>
        <dbReference type="Proteomes" id="UP000724874"/>
    </source>
</evidence>
<gene>
    <name evidence="2" type="ORF">CPB84DRAFT_1764797</name>
</gene>
<protein>
    <submittedName>
        <fullName evidence="2">Uncharacterized protein</fullName>
    </submittedName>
</protein>
<comment type="caution">
    <text evidence="2">The sequence shown here is derived from an EMBL/GenBank/DDBJ whole genome shotgun (WGS) entry which is preliminary data.</text>
</comment>
<evidence type="ECO:0000313" key="2">
    <source>
        <dbReference type="EMBL" id="KAF8910168.1"/>
    </source>
</evidence>
<dbReference type="AlphaFoldDB" id="A0A9P5NZ35"/>
<dbReference type="EMBL" id="JADNYJ010000007">
    <property type="protein sequence ID" value="KAF8910168.1"/>
    <property type="molecule type" value="Genomic_DNA"/>
</dbReference>
<accession>A0A9P5NZ35</accession>
<name>A0A9P5NZ35_GYMJU</name>
<keyword evidence="1" id="KW-0472">Membrane</keyword>
<keyword evidence="3" id="KW-1185">Reference proteome</keyword>
<keyword evidence="1" id="KW-0812">Transmembrane</keyword>
<proteinExistence type="predicted"/>
<evidence type="ECO:0000256" key="1">
    <source>
        <dbReference type="SAM" id="Phobius"/>
    </source>
</evidence>
<reference evidence="2" key="1">
    <citation type="submission" date="2020-11" db="EMBL/GenBank/DDBJ databases">
        <authorList>
            <consortium name="DOE Joint Genome Institute"/>
            <person name="Ahrendt S."/>
            <person name="Riley R."/>
            <person name="Andreopoulos W."/>
            <person name="LaButti K."/>
            <person name="Pangilinan J."/>
            <person name="Ruiz-duenas F.J."/>
            <person name="Barrasa J.M."/>
            <person name="Sanchez-Garcia M."/>
            <person name="Camarero S."/>
            <person name="Miyauchi S."/>
            <person name="Serrano A."/>
            <person name="Linde D."/>
            <person name="Babiker R."/>
            <person name="Drula E."/>
            <person name="Ayuso-Fernandez I."/>
            <person name="Pacheco R."/>
            <person name="Padilla G."/>
            <person name="Ferreira P."/>
            <person name="Barriuso J."/>
            <person name="Kellner H."/>
            <person name="Castanera R."/>
            <person name="Alfaro M."/>
            <person name="Ramirez L."/>
            <person name="Pisabarro A.G."/>
            <person name="Kuo A."/>
            <person name="Tritt A."/>
            <person name="Lipzen A."/>
            <person name="He G."/>
            <person name="Yan M."/>
            <person name="Ng V."/>
            <person name="Cullen D."/>
            <person name="Martin F."/>
            <person name="Rosso M.-N."/>
            <person name="Henrissat B."/>
            <person name="Hibbett D."/>
            <person name="Martinez A.T."/>
            <person name="Grigoriev I.V."/>
        </authorList>
    </citation>
    <scope>NUCLEOTIDE SEQUENCE</scope>
    <source>
        <strain evidence="2">AH 44721</strain>
    </source>
</reference>
<dbReference type="Proteomes" id="UP000724874">
    <property type="component" value="Unassembled WGS sequence"/>
</dbReference>
<organism evidence="2 3">
    <name type="scientific">Gymnopilus junonius</name>
    <name type="common">Spectacular rustgill mushroom</name>
    <name type="synonym">Gymnopilus spectabilis subsp. junonius</name>
    <dbReference type="NCBI Taxonomy" id="109634"/>
    <lineage>
        <taxon>Eukaryota</taxon>
        <taxon>Fungi</taxon>
        <taxon>Dikarya</taxon>
        <taxon>Basidiomycota</taxon>
        <taxon>Agaricomycotina</taxon>
        <taxon>Agaricomycetes</taxon>
        <taxon>Agaricomycetidae</taxon>
        <taxon>Agaricales</taxon>
        <taxon>Agaricineae</taxon>
        <taxon>Hymenogastraceae</taxon>
        <taxon>Gymnopilus</taxon>
    </lineage>
</organism>